<reference evidence="1" key="1">
    <citation type="submission" date="2023-03" db="EMBL/GenBank/DDBJ databases">
        <title>Actinorhabdospora filicis NBRC 111898.</title>
        <authorList>
            <person name="Ichikawa N."/>
            <person name="Sato H."/>
            <person name="Tonouchi N."/>
        </authorList>
    </citation>
    <scope>NUCLEOTIDE SEQUENCE</scope>
    <source>
        <strain evidence="1">NBRC 111898</strain>
    </source>
</reference>
<comment type="caution">
    <text evidence="1">The sequence shown here is derived from an EMBL/GenBank/DDBJ whole genome shotgun (WGS) entry which is preliminary data.</text>
</comment>
<evidence type="ECO:0000313" key="2">
    <source>
        <dbReference type="Proteomes" id="UP001165079"/>
    </source>
</evidence>
<dbReference type="EMBL" id="BSTX01000007">
    <property type="protein sequence ID" value="GLZ81796.1"/>
    <property type="molecule type" value="Genomic_DNA"/>
</dbReference>
<dbReference type="RefSeq" id="WP_285667349.1">
    <property type="nucleotide sequence ID" value="NZ_BSTX01000007.1"/>
</dbReference>
<evidence type="ECO:0000313" key="1">
    <source>
        <dbReference type="EMBL" id="GLZ81796.1"/>
    </source>
</evidence>
<sequence>MAKPEDERPDEWAEGDARNRKYRIAHEGPASFKQLGGNCYALGERVKGEAVASVQRLKEQLPGAGGAANDVGGMFGQVRVARTDLMPFLVKSLGQLEADASAAEQQLYGLLEKVMTVSDKYDDVEKNNKTTVAKALADLEVAAQQKPVKPA</sequence>
<proteinExistence type="predicted"/>
<name>A0A9W6SSR5_9ACTN</name>
<gene>
    <name evidence="1" type="ORF">Afil01_66030</name>
</gene>
<dbReference type="AlphaFoldDB" id="A0A9W6SSR5"/>
<accession>A0A9W6SSR5</accession>
<keyword evidence="2" id="KW-1185">Reference proteome</keyword>
<organism evidence="1 2">
    <name type="scientific">Actinorhabdospora filicis</name>
    <dbReference type="NCBI Taxonomy" id="1785913"/>
    <lineage>
        <taxon>Bacteria</taxon>
        <taxon>Bacillati</taxon>
        <taxon>Actinomycetota</taxon>
        <taxon>Actinomycetes</taxon>
        <taxon>Micromonosporales</taxon>
        <taxon>Micromonosporaceae</taxon>
        <taxon>Actinorhabdospora</taxon>
    </lineage>
</organism>
<dbReference type="Proteomes" id="UP001165079">
    <property type="component" value="Unassembled WGS sequence"/>
</dbReference>
<protein>
    <submittedName>
        <fullName evidence="1">Uncharacterized protein</fullName>
    </submittedName>
</protein>